<dbReference type="EMBL" id="LCJB01000020">
    <property type="protein sequence ID" value="KKT70855.1"/>
    <property type="molecule type" value="Genomic_DNA"/>
</dbReference>
<dbReference type="SUPFAM" id="SSF50800">
    <property type="entry name" value="PK beta-barrel domain-like"/>
    <property type="match status" value="1"/>
</dbReference>
<dbReference type="InterPro" id="IPR015813">
    <property type="entry name" value="Pyrv/PenolPyrv_kinase-like_dom"/>
</dbReference>
<keyword evidence="12 15" id="KW-0324">Glycolysis</keyword>
<protein>
    <recommendedName>
        <fullName evidence="5 14">Pyruvate kinase</fullName>
        <ecNumber evidence="5 14">2.7.1.40</ecNumber>
    </recommendedName>
</protein>
<dbReference type="Proteomes" id="UP000034154">
    <property type="component" value="Unassembled WGS sequence"/>
</dbReference>
<evidence type="ECO:0000256" key="7">
    <source>
        <dbReference type="ARBA" id="ARBA00022723"/>
    </source>
</evidence>
<comment type="similarity">
    <text evidence="4 15">Belongs to the pyruvate kinase family.</text>
</comment>
<evidence type="ECO:0000256" key="14">
    <source>
        <dbReference type="NCBIfam" id="TIGR01064"/>
    </source>
</evidence>
<dbReference type="SUPFAM" id="SSF52935">
    <property type="entry name" value="PK C-terminal domain-like"/>
    <property type="match status" value="1"/>
</dbReference>
<dbReference type="InterPro" id="IPR015795">
    <property type="entry name" value="Pyrv_Knase_C"/>
</dbReference>
<comment type="cofactor">
    <cofactor evidence="1">
        <name>Mg(2+)</name>
        <dbReference type="ChEBI" id="CHEBI:18420"/>
    </cofactor>
</comment>
<gene>
    <name evidence="18" type="ORF">UW63_C0020G0003</name>
</gene>
<dbReference type="GO" id="GO:0005524">
    <property type="term" value="F:ATP binding"/>
    <property type="evidence" value="ECO:0007669"/>
    <property type="project" value="UniProtKB-KW"/>
</dbReference>
<dbReference type="Pfam" id="PF02887">
    <property type="entry name" value="PK_C"/>
    <property type="match status" value="1"/>
</dbReference>
<dbReference type="PANTHER" id="PTHR11817">
    <property type="entry name" value="PYRUVATE KINASE"/>
    <property type="match status" value="1"/>
</dbReference>
<evidence type="ECO:0000256" key="9">
    <source>
        <dbReference type="ARBA" id="ARBA00022777"/>
    </source>
</evidence>
<keyword evidence="9 15" id="KW-0418">Kinase</keyword>
<keyword evidence="11 15" id="KW-0460">Magnesium</keyword>
<evidence type="ECO:0000256" key="4">
    <source>
        <dbReference type="ARBA" id="ARBA00008663"/>
    </source>
</evidence>
<dbReference type="GO" id="GO:0004743">
    <property type="term" value="F:pyruvate kinase activity"/>
    <property type="evidence" value="ECO:0007669"/>
    <property type="project" value="UniProtKB-UniRule"/>
</dbReference>
<dbReference type="UniPathway" id="UPA00109">
    <property type="reaction ID" value="UER00188"/>
</dbReference>
<evidence type="ECO:0000256" key="2">
    <source>
        <dbReference type="ARBA" id="ARBA00001958"/>
    </source>
</evidence>
<feature type="domain" description="Pyruvate kinase barrel" evidence="16">
    <location>
        <begin position="17"/>
        <end position="329"/>
    </location>
</feature>
<evidence type="ECO:0000256" key="12">
    <source>
        <dbReference type="ARBA" id="ARBA00023152"/>
    </source>
</evidence>
<dbReference type="InterPro" id="IPR001697">
    <property type="entry name" value="Pyr_Knase"/>
</dbReference>
<comment type="pathway">
    <text evidence="3 15">Carbohydrate degradation; glycolysis; pyruvate from D-glyceraldehyde 3-phosphate: step 5/5.</text>
</comment>
<sequence>MPSSPTPQTLSNMKKIKRTKIVCTIGPACSTPAILKKMIRSGMNVARLNMSHGDYKSHSVLIRRIRTAEKSLGQPLALIGDLQGPKIRVAEMPAAGKLLIKGEVVELPVTYLDLFRDVKKGDRVLIEDGLMDGECVGGRKGFLKIKIRVGGTLLSHKGLNFPDSILKVRSLTEKDRRDAVFCLAQGVHYIAMSFVTCAADVKDLQRILKKNLKVGQACPMIIAKIEKHEAVKKFDEILKVVDAIMVARGDLGVEILAEQVPLIQKEIINKCRAVGKPVIVATQMLDSMIRNPRPTRAEVSDVANAVIDHTDAVMLSGETASGKYPVEAVATMARIIQETEDSPFDDVPIKETTHFVKIIEDAVGGAANLLSRTLKADAILVAALSDDTARLVSRFRPEMPIFAATTSEFVLRQMSLIWAVSPLIVPKSNNIDDLITKSIGKIKKNHLIKKGGRIIVLAVNPVGKRADFVEVKEV</sequence>
<dbReference type="SUPFAM" id="SSF51621">
    <property type="entry name" value="Phosphoenolpyruvate/pyruvate domain"/>
    <property type="match status" value="1"/>
</dbReference>
<dbReference type="NCBIfam" id="TIGR01064">
    <property type="entry name" value="pyruv_kin"/>
    <property type="match status" value="1"/>
</dbReference>
<dbReference type="InterPro" id="IPR040442">
    <property type="entry name" value="Pyrv_kinase-like_dom_sf"/>
</dbReference>
<keyword evidence="13 18" id="KW-0670">Pyruvate</keyword>
<dbReference type="PATRIC" id="fig|1619000.3.peg.388"/>
<dbReference type="InterPro" id="IPR015793">
    <property type="entry name" value="Pyrv_Knase_brl"/>
</dbReference>
<dbReference type="InterPro" id="IPR036918">
    <property type="entry name" value="Pyrv_Knase_C_sf"/>
</dbReference>
<evidence type="ECO:0000256" key="8">
    <source>
        <dbReference type="ARBA" id="ARBA00022741"/>
    </source>
</evidence>
<evidence type="ECO:0000256" key="6">
    <source>
        <dbReference type="ARBA" id="ARBA00022679"/>
    </source>
</evidence>
<dbReference type="EC" id="2.7.1.40" evidence="5 14"/>
<dbReference type="AlphaFoldDB" id="A0A0G1JHP9"/>
<dbReference type="InterPro" id="IPR015806">
    <property type="entry name" value="Pyrv_Knase_insert_dom_sf"/>
</dbReference>
<evidence type="ECO:0000256" key="15">
    <source>
        <dbReference type="RuleBase" id="RU000504"/>
    </source>
</evidence>
<evidence type="ECO:0000256" key="10">
    <source>
        <dbReference type="ARBA" id="ARBA00022840"/>
    </source>
</evidence>
<dbReference type="FunFam" id="3.20.20.60:FF:000025">
    <property type="entry name" value="Pyruvate kinase"/>
    <property type="match status" value="1"/>
</dbReference>
<comment type="catalytic activity">
    <reaction evidence="15">
        <text>pyruvate + ATP = phosphoenolpyruvate + ADP + H(+)</text>
        <dbReference type="Rhea" id="RHEA:18157"/>
        <dbReference type="ChEBI" id="CHEBI:15361"/>
        <dbReference type="ChEBI" id="CHEBI:15378"/>
        <dbReference type="ChEBI" id="CHEBI:30616"/>
        <dbReference type="ChEBI" id="CHEBI:58702"/>
        <dbReference type="ChEBI" id="CHEBI:456216"/>
        <dbReference type="EC" id="2.7.1.40"/>
    </reaction>
</comment>
<dbReference type="PRINTS" id="PR01050">
    <property type="entry name" value="PYRUVTKNASE"/>
</dbReference>
<name>A0A0G1JHP9_9BACT</name>
<proteinExistence type="inferred from homology"/>
<dbReference type="Pfam" id="PF00224">
    <property type="entry name" value="PK"/>
    <property type="match status" value="1"/>
</dbReference>
<keyword evidence="8" id="KW-0547">Nucleotide-binding</keyword>
<dbReference type="Gene3D" id="3.20.20.60">
    <property type="entry name" value="Phosphoenolpyruvate-binding domains"/>
    <property type="match status" value="1"/>
</dbReference>
<dbReference type="InterPro" id="IPR011037">
    <property type="entry name" value="Pyrv_Knase-like_insert_dom_sf"/>
</dbReference>
<reference evidence="18 19" key="1">
    <citation type="journal article" date="2015" name="Nature">
        <title>rRNA introns, odd ribosomes, and small enigmatic genomes across a large radiation of phyla.</title>
        <authorList>
            <person name="Brown C.T."/>
            <person name="Hug L.A."/>
            <person name="Thomas B.C."/>
            <person name="Sharon I."/>
            <person name="Castelle C.J."/>
            <person name="Singh A."/>
            <person name="Wilkins M.J."/>
            <person name="Williams K.H."/>
            <person name="Banfield J.F."/>
        </authorList>
    </citation>
    <scope>NUCLEOTIDE SEQUENCE [LARGE SCALE GENOMIC DNA]</scope>
</reference>
<evidence type="ECO:0000259" key="16">
    <source>
        <dbReference type="Pfam" id="PF00224"/>
    </source>
</evidence>
<dbReference type="GO" id="GO:0000287">
    <property type="term" value="F:magnesium ion binding"/>
    <property type="evidence" value="ECO:0007669"/>
    <property type="project" value="UniProtKB-UniRule"/>
</dbReference>
<evidence type="ECO:0000256" key="11">
    <source>
        <dbReference type="ARBA" id="ARBA00022842"/>
    </source>
</evidence>
<comment type="cofactor">
    <cofactor evidence="2">
        <name>K(+)</name>
        <dbReference type="ChEBI" id="CHEBI:29103"/>
    </cofactor>
</comment>
<evidence type="ECO:0000313" key="19">
    <source>
        <dbReference type="Proteomes" id="UP000034154"/>
    </source>
</evidence>
<evidence type="ECO:0000256" key="5">
    <source>
        <dbReference type="ARBA" id="ARBA00012142"/>
    </source>
</evidence>
<dbReference type="GO" id="GO:0016301">
    <property type="term" value="F:kinase activity"/>
    <property type="evidence" value="ECO:0007669"/>
    <property type="project" value="UniProtKB-KW"/>
</dbReference>
<dbReference type="Gene3D" id="2.40.33.10">
    <property type="entry name" value="PK beta-barrel domain-like"/>
    <property type="match status" value="1"/>
</dbReference>
<organism evidence="18 19">
    <name type="scientific">Candidatus Uhrbacteria bacterium GW2011_GWF2_44_350</name>
    <dbReference type="NCBI Taxonomy" id="1619000"/>
    <lineage>
        <taxon>Bacteria</taxon>
        <taxon>Candidatus Uhriibacteriota</taxon>
    </lineage>
</organism>
<dbReference type="NCBIfam" id="NF004491">
    <property type="entry name" value="PRK05826.1"/>
    <property type="match status" value="1"/>
</dbReference>
<feature type="domain" description="Pyruvate kinase C-terminal" evidence="17">
    <location>
        <begin position="361"/>
        <end position="469"/>
    </location>
</feature>
<evidence type="ECO:0000313" key="18">
    <source>
        <dbReference type="EMBL" id="KKT70855.1"/>
    </source>
</evidence>
<evidence type="ECO:0000256" key="3">
    <source>
        <dbReference type="ARBA" id="ARBA00004997"/>
    </source>
</evidence>
<comment type="caution">
    <text evidence="18">The sequence shown here is derived from an EMBL/GenBank/DDBJ whole genome shotgun (WGS) entry which is preliminary data.</text>
</comment>
<keyword evidence="6 15" id="KW-0808">Transferase</keyword>
<evidence type="ECO:0000256" key="1">
    <source>
        <dbReference type="ARBA" id="ARBA00001946"/>
    </source>
</evidence>
<evidence type="ECO:0000259" key="17">
    <source>
        <dbReference type="Pfam" id="PF02887"/>
    </source>
</evidence>
<keyword evidence="7" id="KW-0479">Metal-binding</keyword>
<keyword evidence="10" id="KW-0067">ATP-binding</keyword>
<dbReference type="Gene3D" id="3.40.1380.20">
    <property type="entry name" value="Pyruvate kinase, C-terminal domain"/>
    <property type="match status" value="1"/>
</dbReference>
<dbReference type="NCBIfam" id="NF004978">
    <property type="entry name" value="PRK06354.1"/>
    <property type="match status" value="1"/>
</dbReference>
<dbReference type="GO" id="GO:0030955">
    <property type="term" value="F:potassium ion binding"/>
    <property type="evidence" value="ECO:0007669"/>
    <property type="project" value="UniProtKB-UniRule"/>
</dbReference>
<accession>A0A0G1JHP9</accession>
<evidence type="ECO:0000256" key="13">
    <source>
        <dbReference type="ARBA" id="ARBA00023317"/>
    </source>
</evidence>